<organism evidence="6 7">
    <name type="scientific">Halomarina salina</name>
    <dbReference type="NCBI Taxonomy" id="1872699"/>
    <lineage>
        <taxon>Archaea</taxon>
        <taxon>Methanobacteriati</taxon>
        <taxon>Methanobacteriota</taxon>
        <taxon>Stenosarchaea group</taxon>
        <taxon>Halobacteria</taxon>
        <taxon>Halobacteriales</taxon>
        <taxon>Natronomonadaceae</taxon>
        <taxon>Halomarina</taxon>
    </lineage>
</organism>
<dbReference type="PANTHER" id="PTHR36460">
    <property type="entry name" value="UPF0132 DOMAIN PROTEIN (AFU_ORTHOLOGUE AFUA_3G10255)"/>
    <property type="match status" value="1"/>
</dbReference>
<dbReference type="GO" id="GO:0016020">
    <property type="term" value="C:membrane"/>
    <property type="evidence" value="ECO:0007669"/>
    <property type="project" value="UniProtKB-SubCell"/>
</dbReference>
<keyword evidence="2 5" id="KW-0812">Transmembrane</keyword>
<dbReference type="RefSeq" id="WP_247415475.1">
    <property type="nucleotide sequence ID" value="NZ_JALLGW010000001.1"/>
</dbReference>
<sequence>MAAQERATTVESSESGLEPNVLGALSYVLWLLTGLVVYLLEPNDEFVRFHAAQSMVFSAIVIGVGIVFTVIQTVFFSVGFFDPAGFILWSIVSLIMTLVSLVFWLASLAAWLYLVVRAYQGKTPRLPIAARFADRLV</sequence>
<evidence type="ECO:0000313" key="7">
    <source>
        <dbReference type="Proteomes" id="UP001596099"/>
    </source>
</evidence>
<evidence type="ECO:0000256" key="3">
    <source>
        <dbReference type="ARBA" id="ARBA00022989"/>
    </source>
</evidence>
<gene>
    <name evidence="6" type="ORF">ACFPYI_13325</name>
</gene>
<keyword evidence="3 5" id="KW-1133">Transmembrane helix</keyword>
<evidence type="ECO:0000256" key="4">
    <source>
        <dbReference type="ARBA" id="ARBA00023136"/>
    </source>
</evidence>
<comment type="subcellular location">
    <subcellularLocation>
        <location evidence="1">Membrane</location>
        <topology evidence="1">Multi-pass membrane protein</topology>
    </subcellularLocation>
</comment>
<feature type="transmembrane region" description="Helical" evidence="5">
    <location>
        <begin position="87"/>
        <end position="116"/>
    </location>
</feature>
<dbReference type="InterPro" id="IPR019109">
    <property type="entry name" value="MamF_MmsF"/>
</dbReference>
<keyword evidence="7" id="KW-1185">Reference proteome</keyword>
<evidence type="ECO:0000256" key="1">
    <source>
        <dbReference type="ARBA" id="ARBA00004141"/>
    </source>
</evidence>
<dbReference type="Pfam" id="PF09685">
    <property type="entry name" value="MamF_MmsF"/>
    <property type="match status" value="1"/>
</dbReference>
<proteinExistence type="predicted"/>
<evidence type="ECO:0000313" key="6">
    <source>
        <dbReference type="EMBL" id="MFC5972316.1"/>
    </source>
</evidence>
<evidence type="ECO:0000256" key="5">
    <source>
        <dbReference type="SAM" id="Phobius"/>
    </source>
</evidence>
<keyword evidence="4 5" id="KW-0472">Membrane</keyword>
<dbReference type="EMBL" id="JBHSQH010000001">
    <property type="protein sequence ID" value="MFC5972316.1"/>
    <property type="molecule type" value="Genomic_DNA"/>
</dbReference>
<comment type="caution">
    <text evidence="6">The sequence shown here is derived from an EMBL/GenBank/DDBJ whole genome shotgun (WGS) entry which is preliminary data.</text>
</comment>
<reference evidence="6 7" key="1">
    <citation type="journal article" date="2019" name="Int. J. Syst. Evol. Microbiol.">
        <title>The Global Catalogue of Microorganisms (GCM) 10K type strain sequencing project: providing services to taxonomists for standard genome sequencing and annotation.</title>
        <authorList>
            <consortium name="The Broad Institute Genomics Platform"/>
            <consortium name="The Broad Institute Genome Sequencing Center for Infectious Disease"/>
            <person name="Wu L."/>
            <person name="Ma J."/>
        </authorList>
    </citation>
    <scope>NUCLEOTIDE SEQUENCE [LARGE SCALE GENOMIC DNA]</scope>
    <source>
        <strain evidence="6 7">CGMCC 1.12543</strain>
    </source>
</reference>
<dbReference type="AlphaFoldDB" id="A0ABD5RPG3"/>
<feature type="transmembrane region" description="Helical" evidence="5">
    <location>
        <begin position="21"/>
        <end position="40"/>
    </location>
</feature>
<feature type="transmembrane region" description="Helical" evidence="5">
    <location>
        <begin position="52"/>
        <end position="81"/>
    </location>
</feature>
<protein>
    <submittedName>
        <fullName evidence="6">DUF4870 domain-containing protein</fullName>
    </submittedName>
</protein>
<evidence type="ECO:0000256" key="2">
    <source>
        <dbReference type="ARBA" id="ARBA00022692"/>
    </source>
</evidence>
<dbReference type="Proteomes" id="UP001596099">
    <property type="component" value="Unassembled WGS sequence"/>
</dbReference>
<accession>A0ABD5RPG3</accession>
<dbReference type="PANTHER" id="PTHR36460:SF1">
    <property type="entry name" value="UPF0132 DOMAIN PROTEIN (AFU_ORTHOLOGUE AFUA_3G10255)"/>
    <property type="match status" value="1"/>
</dbReference>
<name>A0ABD5RPG3_9EURY</name>